<dbReference type="Pfam" id="PF02770">
    <property type="entry name" value="Acyl-CoA_dh_M"/>
    <property type="match status" value="1"/>
</dbReference>
<dbReference type="InterPro" id="IPR046373">
    <property type="entry name" value="Acyl-CoA_Oxase/DH_mid-dom_sf"/>
</dbReference>
<name>A0A848LB16_9BACT</name>
<evidence type="ECO:0000259" key="11">
    <source>
        <dbReference type="Pfam" id="PF00441"/>
    </source>
</evidence>
<dbReference type="InterPro" id="IPR006091">
    <property type="entry name" value="Acyl-CoA_Oxase/DH_mid-dom"/>
</dbReference>
<evidence type="ECO:0000256" key="8">
    <source>
        <dbReference type="ARBA" id="ARBA00040394"/>
    </source>
</evidence>
<dbReference type="Pfam" id="PF02771">
    <property type="entry name" value="Acyl-CoA_dh_N"/>
    <property type="match status" value="1"/>
</dbReference>
<keyword evidence="15" id="KW-1185">Reference proteome</keyword>
<evidence type="ECO:0000256" key="5">
    <source>
        <dbReference type="ARBA" id="ARBA00022827"/>
    </source>
</evidence>
<feature type="domain" description="Acyl-CoA dehydrogenase/oxidase N-terminal" evidence="13">
    <location>
        <begin position="10"/>
        <end position="121"/>
    </location>
</feature>
<gene>
    <name evidence="14" type="ORF">HG543_03270</name>
</gene>
<comment type="pathway">
    <text evidence="2">Siderophore biosynthesis; mycobactin biosynthesis.</text>
</comment>
<dbReference type="Gene3D" id="1.20.140.10">
    <property type="entry name" value="Butyryl-CoA Dehydrogenase, subunit A, domain 3"/>
    <property type="match status" value="1"/>
</dbReference>
<evidence type="ECO:0000313" key="15">
    <source>
        <dbReference type="Proteomes" id="UP000518300"/>
    </source>
</evidence>
<protein>
    <recommendedName>
        <fullName evidence="8">Acyl-[acyl-carrier-protein] dehydrogenase MbtN</fullName>
    </recommendedName>
    <alternativeName>
        <fullName evidence="9">Mycobactin synthase protein N</fullName>
    </alternativeName>
</protein>
<evidence type="ECO:0000313" key="14">
    <source>
        <dbReference type="EMBL" id="NMO13883.1"/>
    </source>
</evidence>
<dbReference type="GO" id="GO:0005737">
    <property type="term" value="C:cytoplasm"/>
    <property type="evidence" value="ECO:0007669"/>
    <property type="project" value="TreeGrafter"/>
</dbReference>
<dbReference type="Gene3D" id="1.10.540.10">
    <property type="entry name" value="Acyl-CoA dehydrogenase/oxidase, N-terminal domain"/>
    <property type="match status" value="1"/>
</dbReference>
<comment type="function">
    <text evidence="7">Catalyzes the dehydrogenation at the alpha-beta position of ACP-bound acyl chains. This results in the introduction of a double bond in the lipidic chain, which is further transferred to the epsilon-amino group of lysine residue in the mycobactin core by MbtK.</text>
</comment>
<evidence type="ECO:0000256" key="4">
    <source>
        <dbReference type="ARBA" id="ARBA00022630"/>
    </source>
</evidence>
<dbReference type="InterPro" id="IPR050741">
    <property type="entry name" value="Acyl-CoA_dehydrogenase"/>
</dbReference>
<evidence type="ECO:0000259" key="12">
    <source>
        <dbReference type="Pfam" id="PF02770"/>
    </source>
</evidence>
<evidence type="ECO:0000259" key="13">
    <source>
        <dbReference type="Pfam" id="PF02771"/>
    </source>
</evidence>
<dbReference type="PANTHER" id="PTHR48083">
    <property type="entry name" value="MEDIUM-CHAIN SPECIFIC ACYL-COA DEHYDROGENASE, MITOCHONDRIAL-RELATED"/>
    <property type="match status" value="1"/>
</dbReference>
<sequence length="383" mass="41816">MTAARSRWSSDELEQVRNLAASYFTKEVLPNVPKHVAQGYPDKALYRRAGELGLLCMSIPEAYGGGGGTFAHEAVLIEEQVRAGDPSMGFAVHCTIVAHYVLAYASEAQKKRWLPKLASGEWVGAIAMTEPGTGSDLQAISTRAVRDGDFYRVSGSKTFISNGRVCDFLIIAARTGDAKGHAGISLLCAEVSDTTPGFERGRILDKLGGKGQDTTELFFDDLKIPATNVLGGEEGQGFIQLMQQLPQERLSTALIAMASLERAVDLTVEYTKQRHAFGKPLFALQNTRFELAECATLRRVCRSFIDDCIESHLKGGLDVTTAAMAKYWVTDQACIVADRCLQLFGGYGYMKEYPIAHLFADTRVLRILAGANEVMKELVARSL</sequence>
<dbReference type="SUPFAM" id="SSF47203">
    <property type="entry name" value="Acyl-CoA dehydrogenase C-terminal domain-like"/>
    <property type="match status" value="1"/>
</dbReference>
<evidence type="ECO:0000256" key="7">
    <source>
        <dbReference type="ARBA" id="ARBA00037085"/>
    </source>
</evidence>
<evidence type="ECO:0000256" key="9">
    <source>
        <dbReference type="ARBA" id="ARBA00042660"/>
    </source>
</evidence>
<reference evidence="14 15" key="1">
    <citation type="submission" date="2020-04" db="EMBL/GenBank/DDBJ databases">
        <title>Draft genome of Pyxidicoccus fallax type strain.</title>
        <authorList>
            <person name="Whitworth D.E."/>
        </authorList>
    </citation>
    <scope>NUCLEOTIDE SEQUENCE [LARGE SCALE GENOMIC DNA]</scope>
    <source>
        <strain evidence="14 15">DSM 14698</strain>
    </source>
</reference>
<comment type="caution">
    <text evidence="14">The sequence shown here is derived from an EMBL/GenBank/DDBJ whole genome shotgun (WGS) entry which is preliminary data.</text>
</comment>
<dbReference type="FunFam" id="2.40.110.10:FF:000002">
    <property type="entry name" value="Acyl-CoA dehydrogenase fadE12"/>
    <property type="match status" value="1"/>
</dbReference>
<dbReference type="GO" id="GO:0003995">
    <property type="term" value="F:acyl-CoA dehydrogenase activity"/>
    <property type="evidence" value="ECO:0007669"/>
    <property type="project" value="TreeGrafter"/>
</dbReference>
<dbReference type="InterPro" id="IPR013786">
    <property type="entry name" value="AcylCoA_DH/ox_N"/>
</dbReference>
<dbReference type="PANTHER" id="PTHR48083:SF20">
    <property type="entry name" value="LONG-CHAIN SPECIFIC ACYL-COA DEHYDROGENASE, MITOCHONDRIAL"/>
    <property type="match status" value="1"/>
</dbReference>
<keyword evidence="5 10" id="KW-0274">FAD</keyword>
<organism evidence="14 15">
    <name type="scientific">Pyxidicoccus fallax</name>
    <dbReference type="NCBI Taxonomy" id="394095"/>
    <lineage>
        <taxon>Bacteria</taxon>
        <taxon>Pseudomonadati</taxon>
        <taxon>Myxococcota</taxon>
        <taxon>Myxococcia</taxon>
        <taxon>Myxococcales</taxon>
        <taxon>Cystobacterineae</taxon>
        <taxon>Myxococcaceae</taxon>
        <taxon>Pyxidicoccus</taxon>
    </lineage>
</organism>
<feature type="domain" description="Acyl-CoA oxidase/dehydrogenase middle" evidence="12">
    <location>
        <begin position="125"/>
        <end position="221"/>
    </location>
</feature>
<evidence type="ECO:0000256" key="3">
    <source>
        <dbReference type="ARBA" id="ARBA00009347"/>
    </source>
</evidence>
<evidence type="ECO:0000256" key="2">
    <source>
        <dbReference type="ARBA" id="ARBA00005102"/>
    </source>
</evidence>
<dbReference type="InterPro" id="IPR036250">
    <property type="entry name" value="AcylCo_DH-like_C"/>
</dbReference>
<evidence type="ECO:0000256" key="6">
    <source>
        <dbReference type="ARBA" id="ARBA00023002"/>
    </source>
</evidence>
<evidence type="ECO:0000256" key="10">
    <source>
        <dbReference type="RuleBase" id="RU362125"/>
    </source>
</evidence>
<dbReference type="InterPro" id="IPR037069">
    <property type="entry name" value="AcylCoA_DH/ox_N_sf"/>
</dbReference>
<feature type="domain" description="Acyl-CoA dehydrogenase/oxidase C-terminal" evidence="11">
    <location>
        <begin position="235"/>
        <end position="383"/>
    </location>
</feature>
<dbReference type="GO" id="GO:0033539">
    <property type="term" value="P:fatty acid beta-oxidation using acyl-CoA dehydrogenase"/>
    <property type="evidence" value="ECO:0007669"/>
    <property type="project" value="TreeGrafter"/>
</dbReference>
<dbReference type="RefSeq" id="WP_169343162.1">
    <property type="nucleotide sequence ID" value="NZ_JABBJJ010000009.1"/>
</dbReference>
<comment type="similarity">
    <text evidence="3 10">Belongs to the acyl-CoA dehydrogenase family.</text>
</comment>
<dbReference type="Pfam" id="PF00441">
    <property type="entry name" value="Acyl-CoA_dh_1"/>
    <property type="match status" value="1"/>
</dbReference>
<dbReference type="FunFam" id="1.20.140.10:FF:000001">
    <property type="entry name" value="Acyl-CoA dehydrogenase"/>
    <property type="match status" value="1"/>
</dbReference>
<keyword evidence="4 10" id="KW-0285">Flavoprotein</keyword>
<dbReference type="Proteomes" id="UP000518300">
    <property type="component" value="Unassembled WGS sequence"/>
</dbReference>
<dbReference type="EMBL" id="JABBJJ010000009">
    <property type="protein sequence ID" value="NMO13883.1"/>
    <property type="molecule type" value="Genomic_DNA"/>
</dbReference>
<dbReference type="AlphaFoldDB" id="A0A848LB16"/>
<evidence type="ECO:0000256" key="1">
    <source>
        <dbReference type="ARBA" id="ARBA00001974"/>
    </source>
</evidence>
<dbReference type="InterPro" id="IPR009075">
    <property type="entry name" value="AcylCo_DH/oxidase_C"/>
</dbReference>
<accession>A0A848LB16</accession>
<dbReference type="GO" id="GO:0050660">
    <property type="term" value="F:flavin adenine dinucleotide binding"/>
    <property type="evidence" value="ECO:0007669"/>
    <property type="project" value="InterPro"/>
</dbReference>
<dbReference type="SUPFAM" id="SSF56645">
    <property type="entry name" value="Acyl-CoA dehydrogenase NM domain-like"/>
    <property type="match status" value="1"/>
</dbReference>
<keyword evidence="6 10" id="KW-0560">Oxidoreductase</keyword>
<comment type="cofactor">
    <cofactor evidence="1 10">
        <name>FAD</name>
        <dbReference type="ChEBI" id="CHEBI:57692"/>
    </cofactor>
</comment>
<dbReference type="Gene3D" id="2.40.110.10">
    <property type="entry name" value="Butyryl-CoA Dehydrogenase, subunit A, domain 2"/>
    <property type="match status" value="1"/>
</dbReference>
<proteinExistence type="inferred from homology"/>
<dbReference type="InterPro" id="IPR009100">
    <property type="entry name" value="AcylCoA_DH/oxidase_NM_dom_sf"/>
</dbReference>